<feature type="transmembrane region" description="Helical" evidence="6">
    <location>
        <begin position="162"/>
        <end position="181"/>
    </location>
</feature>
<dbReference type="CDD" id="cd17324">
    <property type="entry name" value="MFS_NepI_like"/>
    <property type="match status" value="1"/>
</dbReference>
<dbReference type="InterPro" id="IPR050189">
    <property type="entry name" value="MFS_Efflux_Transporters"/>
</dbReference>
<dbReference type="OrthoDB" id="9812221at2"/>
<dbReference type="InterPro" id="IPR036259">
    <property type="entry name" value="MFS_trans_sf"/>
</dbReference>
<sequence length="413" mass="45990">MSLTKNEKLTLYMLAAVSFTNILDFVVLMPLGHTLQETFTMTPFEWSAVVSSYTLAAAVSGLCSIFIIDKFERKKMFLTIYFFFTVGTFLCGLAPTYPFLLLARLFTGIFGGLINAALFTIVGDMLPEHKRGTGIGILMTGFAVSSAVGVPIGLYLGVEIDWHAPFIIIGVLASFLWILSYKRLPIMDEHLNQKMEKDAVKTFFTPLKMVLKNKKQVTGLFALSLVFFGHFILIPFFSPYMVSNIGFEDQQLTFIYFFGGMATIFFSPRIGKWSDKYGKYKVFVIISLITIIPVFVLTNVTPMSIPFVLIFSTIMFVCGARSIPANALLINTTTSAQRGSFMSIRSSVQNLSQGLASFASGLIITTNPINNTLEHYNILGFVSVIATMFGVVLFKYLSDHKSRVAKERQLSVH</sequence>
<keyword evidence="2" id="KW-1003">Cell membrane</keyword>
<comment type="subcellular location">
    <subcellularLocation>
        <location evidence="1">Cell membrane</location>
        <topology evidence="1">Multi-pass membrane protein</topology>
    </subcellularLocation>
</comment>
<feature type="transmembrane region" description="Helical" evidence="6">
    <location>
        <begin position="80"/>
        <end position="99"/>
    </location>
</feature>
<feature type="transmembrane region" description="Helical" evidence="6">
    <location>
        <begin position="135"/>
        <end position="156"/>
    </location>
</feature>
<name>A0A1S1Z566_FLAPC</name>
<keyword evidence="5 6" id="KW-0472">Membrane</keyword>
<dbReference type="EMBL" id="JRYR02000001">
    <property type="protein sequence ID" value="OHX68357.1"/>
    <property type="molecule type" value="Genomic_DNA"/>
</dbReference>
<feature type="domain" description="Major facilitator superfamily (MFS) profile" evidence="7">
    <location>
        <begin position="10"/>
        <end position="398"/>
    </location>
</feature>
<evidence type="ECO:0000256" key="5">
    <source>
        <dbReference type="ARBA" id="ARBA00023136"/>
    </source>
</evidence>
<dbReference type="Proteomes" id="UP000179797">
    <property type="component" value="Unassembled WGS sequence"/>
</dbReference>
<evidence type="ECO:0000256" key="2">
    <source>
        <dbReference type="ARBA" id="ARBA00022475"/>
    </source>
</evidence>
<feature type="transmembrane region" description="Helical" evidence="6">
    <location>
        <begin position="44"/>
        <end position="68"/>
    </location>
</feature>
<dbReference type="InterPro" id="IPR011701">
    <property type="entry name" value="MFS"/>
</dbReference>
<gene>
    <name evidence="8" type="ORF">NH26_19385</name>
</gene>
<evidence type="ECO:0000256" key="3">
    <source>
        <dbReference type="ARBA" id="ARBA00022692"/>
    </source>
</evidence>
<dbReference type="RefSeq" id="WP_044227167.1">
    <property type="nucleotide sequence ID" value="NZ_JRYR02000001.1"/>
</dbReference>
<dbReference type="PANTHER" id="PTHR43124">
    <property type="entry name" value="PURINE EFFLUX PUMP PBUE"/>
    <property type="match status" value="1"/>
</dbReference>
<evidence type="ECO:0000313" key="8">
    <source>
        <dbReference type="EMBL" id="OHX68357.1"/>
    </source>
</evidence>
<feature type="transmembrane region" description="Helical" evidence="6">
    <location>
        <begin position="105"/>
        <end position="123"/>
    </location>
</feature>
<dbReference type="PROSITE" id="PS50850">
    <property type="entry name" value="MFS"/>
    <property type="match status" value="1"/>
</dbReference>
<dbReference type="InterPro" id="IPR020846">
    <property type="entry name" value="MFS_dom"/>
</dbReference>
<dbReference type="PANTHER" id="PTHR43124:SF3">
    <property type="entry name" value="CHLORAMPHENICOL EFFLUX PUMP RV0191"/>
    <property type="match status" value="1"/>
</dbReference>
<dbReference type="Pfam" id="PF07690">
    <property type="entry name" value="MFS_1"/>
    <property type="match status" value="1"/>
</dbReference>
<keyword evidence="3 6" id="KW-0812">Transmembrane</keyword>
<evidence type="ECO:0000256" key="4">
    <source>
        <dbReference type="ARBA" id="ARBA00022989"/>
    </source>
</evidence>
<reference evidence="8 9" key="1">
    <citation type="journal article" date="2012" name="Int. J. Syst. Evol. Microbiol.">
        <title>Flammeovirga pacifica sp. nov., isolated from deep-sea sediment.</title>
        <authorList>
            <person name="Xu H."/>
            <person name="Fu Y."/>
            <person name="Yang N."/>
            <person name="Ding Z."/>
            <person name="Lai Q."/>
            <person name="Zeng R."/>
        </authorList>
    </citation>
    <scope>NUCLEOTIDE SEQUENCE [LARGE SCALE GENOMIC DNA]</scope>
    <source>
        <strain evidence="9">DSM 24597 / LMG 26175 / WPAGA1</strain>
    </source>
</reference>
<evidence type="ECO:0000313" key="9">
    <source>
        <dbReference type="Proteomes" id="UP000179797"/>
    </source>
</evidence>
<dbReference type="SUPFAM" id="SSF103473">
    <property type="entry name" value="MFS general substrate transporter"/>
    <property type="match status" value="1"/>
</dbReference>
<proteinExistence type="predicted"/>
<evidence type="ECO:0000256" key="1">
    <source>
        <dbReference type="ARBA" id="ARBA00004651"/>
    </source>
</evidence>
<accession>A0A1S1Z566</accession>
<comment type="caution">
    <text evidence="8">The sequence shown here is derived from an EMBL/GenBank/DDBJ whole genome shotgun (WGS) entry which is preliminary data.</text>
</comment>
<dbReference type="GO" id="GO:0022857">
    <property type="term" value="F:transmembrane transporter activity"/>
    <property type="evidence" value="ECO:0007669"/>
    <property type="project" value="InterPro"/>
</dbReference>
<feature type="transmembrane region" description="Helical" evidence="6">
    <location>
        <begin position="282"/>
        <end position="301"/>
    </location>
</feature>
<dbReference type="GO" id="GO:0005886">
    <property type="term" value="C:plasma membrane"/>
    <property type="evidence" value="ECO:0007669"/>
    <property type="project" value="UniProtKB-SubCell"/>
</dbReference>
<organism evidence="8 9">
    <name type="scientific">Flammeovirga pacifica</name>
    <dbReference type="NCBI Taxonomy" id="915059"/>
    <lineage>
        <taxon>Bacteria</taxon>
        <taxon>Pseudomonadati</taxon>
        <taxon>Bacteroidota</taxon>
        <taxon>Cytophagia</taxon>
        <taxon>Cytophagales</taxon>
        <taxon>Flammeovirgaceae</taxon>
        <taxon>Flammeovirga</taxon>
    </lineage>
</organism>
<keyword evidence="4 6" id="KW-1133">Transmembrane helix</keyword>
<feature type="transmembrane region" description="Helical" evidence="6">
    <location>
        <begin position="12"/>
        <end position="32"/>
    </location>
</feature>
<keyword evidence="9" id="KW-1185">Reference proteome</keyword>
<dbReference type="AlphaFoldDB" id="A0A1S1Z566"/>
<evidence type="ECO:0000256" key="6">
    <source>
        <dbReference type="SAM" id="Phobius"/>
    </source>
</evidence>
<protein>
    <recommendedName>
        <fullName evidence="7">Major facilitator superfamily (MFS) profile domain-containing protein</fullName>
    </recommendedName>
</protein>
<dbReference type="STRING" id="915059.NH26_19385"/>
<feature type="transmembrane region" description="Helical" evidence="6">
    <location>
        <begin position="217"/>
        <end position="241"/>
    </location>
</feature>
<feature type="transmembrane region" description="Helical" evidence="6">
    <location>
        <begin position="253"/>
        <end position="270"/>
    </location>
</feature>
<dbReference type="Gene3D" id="1.20.1250.20">
    <property type="entry name" value="MFS general substrate transporter like domains"/>
    <property type="match status" value="1"/>
</dbReference>
<evidence type="ECO:0000259" key="7">
    <source>
        <dbReference type="PROSITE" id="PS50850"/>
    </source>
</evidence>
<feature type="transmembrane region" description="Helical" evidence="6">
    <location>
        <begin position="375"/>
        <end position="397"/>
    </location>
</feature>